<dbReference type="Gene3D" id="2.30.110.10">
    <property type="entry name" value="Electron Transport, Fmn-binding Protein, Chain A"/>
    <property type="match status" value="1"/>
</dbReference>
<name>A0AA41UK54_9BACT</name>
<evidence type="ECO:0000259" key="2">
    <source>
        <dbReference type="Pfam" id="PF01243"/>
    </source>
</evidence>
<protein>
    <submittedName>
        <fullName evidence="3">Pyridoxamine 5'-phosphate oxidase family protein</fullName>
    </submittedName>
</protein>
<keyword evidence="1" id="KW-0560">Oxidoreductase</keyword>
<dbReference type="PANTHER" id="PTHR35176:SF6">
    <property type="entry name" value="HEME OXYGENASE HI_0854-RELATED"/>
    <property type="match status" value="1"/>
</dbReference>
<dbReference type="SUPFAM" id="SSF50475">
    <property type="entry name" value="FMN-binding split barrel"/>
    <property type="match status" value="1"/>
</dbReference>
<dbReference type="GO" id="GO:0070967">
    <property type="term" value="F:coenzyme F420 binding"/>
    <property type="evidence" value="ECO:0007669"/>
    <property type="project" value="TreeGrafter"/>
</dbReference>
<evidence type="ECO:0000313" key="3">
    <source>
        <dbReference type="EMBL" id="MCJ8500041.1"/>
    </source>
</evidence>
<dbReference type="Proteomes" id="UP001165427">
    <property type="component" value="Unassembled WGS sequence"/>
</dbReference>
<dbReference type="InterPro" id="IPR052019">
    <property type="entry name" value="F420H2_bilvrd_red/Heme_oxyg"/>
</dbReference>
<dbReference type="RefSeq" id="WP_246903783.1">
    <property type="nucleotide sequence ID" value="NZ_JALJRB010000004.1"/>
</dbReference>
<gene>
    <name evidence="3" type="ORF">MRX98_05605</name>
</gene>
<evidence type="ECO:0000313" key="4">
    <source>
        <dbReference type="Proteomes" id="UP001165427"/>
    </source>
</evidence>
<evidence type="ECO:0000256" key="1">
    <source>
        <dbReference type="ARBA" id="ARBA00023002"/>
    </source>
</evidence>
<keyword evidence="4" id="KW-1185">Reference proteome</keyword>
<dbReference type="GO" id="GO:0016627">
    <property type="term" value="F:oxidoreductase activity, acting on the CH-CH group of donors"/>
    <property type="evidence" value="ECO:0007669"/>
    <property type="project" value="TreeGrafter"/>
</dbReference>
<reference evidence="3" key="1">
    <citation type="submission" date="2022-04" db="EMBL/GenBank/DDBJ databases">
        <title>Desulfatitalea alkaliphila sp. nov., a novel anaerobic sulfate-reducing bacterium isolated from terrestrial mud volcano, Taman Peninsula, Russia.</title>
        <authorList>
            <person name="Khomyakova M.A."/>
            <person name="Merkel A.Y."/>
            <person name="Slobodkin A.I."/>
        </authorList>
    </citation>
    <scope>NUCLEOTIDE SEQUENCE</scope>
    <source>
        <strain evidence="3">M08but</strain>
    </source>
</reference>
<proteinExistence type="predicted"/>
<dbReference type="InterPro" id="IPR011576">
    <property type="entry name" value="Pyridox_Oxase_N"/>
</dbReference>
<feature type="domain" description="Pyridoxamine 5'-phosphate oxidase N-terminal" evidence="2">
    <location>
        <begin position="3"/>
        <end position="128"/>
    </location>
</feature>
<dbReference type="GO" id="GO:0005829">
    <property type="term" value="C:cytosol"/>
    <property type="evidence" value="ECO:0007669"/>
    <property type="project" value="TreeGrafter"/>
</dbReference>
<accession>A0AA41UK54</accession>
<sequence length="145" mass="16158">MLAQIDTLIRENTLCVLATAGKEGPHTSLMAYVASSDGKQIFLVTPKDTLKYRNLCHQPKVSLMVDTRERAPRGQVQALTINGLAVEMTVPAELVSTRALFEEQHPHLRRLMQSEQLAFMRVAITSVQLLDGPQKAHFVQMPPQP</sequence>
<dbReference type="Pfam" id="PF01243">
    <property type="entry name" value="PNPOx_N"/>
    <property type="match status" value="1"/>
</dbReference>
<organism evidence="3 4">
    <name type="scientific">Desulfatitalea alkaliphila</name>
    <dbReference type="NCBI Taxonomy" id="2929485"/>
    <lineage>
        <taxon>Bacteria</taxon>
        <taxon>Pseudomonadati</taxon>
        <taxon>Thermodesulfobacteriota</taxon>
        <taxon>Desulfobacteria</taxon>
        <taxon>Desulfobacterales</taxon>
        <taxon>Desulfosarcinaceae</taxon>
        <taxon>Desulfatitalea</taxon>
    </lineage>
</organism>
<dbReference type="InterPro" id="IPR012349">
    <property type="entry name" value="Split_barrel_FMN-bd"/>
</dbReference>
<dbReference type="EMBL" id="JALJRB010000004">
    <property type="protein sequence ID" value="MCJ8500041.1"/>
    <property type="molecule type" value="Genomic_DNA"/>
</dbReference>
<dbReference type="AlphaFoldDB" id="A0AA41UK54"/>
<comment type="caution">
    <text evidence="3">The sequence shown here is derived from an EMBL/GenBank/DDBJ whole genome shotgun (WGS) entry which is preliminary data.</text>
</comment>
<dbReference type="PANTHER" id="PTHR35176">
    <property type="entry name" value="HEME OXYGENASE HI_0854-RELATED"/>
    <property type="match status" value="1"/>
</dbReference>